<reference evidence="4 5" key="1">
    <citation type="journal article" date="2019" name="Emerg. Microbes Infect.">
        <title>Comprehensive subspecies identification of 175 nontuberculous mycobacteria species based on 7547 genomic profiles.</title>
        <authorList>
            <person name="Matsumoto Y."/>
            <person name="Kinjo T."/>
            <person name="Motooka D."/>
            <person name="Nabeya D."/>
            <person name="Jung N."/>
            <person name="Uechi K."/>
            <person name="Horii T."/>
            <person name="Iida T."/>
            <person name="Fujita J."/>
            <person name="Nakamura S."/>
        </authorList>
    </citation>
    <scope>NUCLEOTIDE SEQUENCE [LARGE SCALE GENOMIC DNA]</scope>
    <source>
        <strain evidence="4 5">JCM 30275</strain>
    </source>
</reference>
<dbReference type="GO" id="GO:0010181">
    <property type="term" value="F:FMN binding"/>
    <property type="evidence" value="ECO:0007669"/>
    <property type="project" value="InterPro"/>
</dbReference>
<dbReference type="PANTHER" id="PTHR30466">
    <property type="entry name" value="FLAVIN REDUCTASE"/>
    <property type="match status" value="1"/>
</dbReference>
<dbReference type="KEGG" id="many:MANY_39410"/>
<keyword evidence="4" id="KW-0503">Monooxygenase</keyword>
<dbReference type="RefSeq" id="WP_163805725.1">
    <property type="nucleotide sequence ID" value="NZ_AP022620.1"/>
</dbReference>
<dbReference type="InterPro" id="IPR002563">
    <property type="entry name" value="Flavin_Rdtase-like_dom"/>
</dbReference>
<evidence type="ECO:0000256" key="2">
    <source>
        <dbReference type="ARBA" id="ARBA00023002"/>
    </source>
</evidence>
<dbReference type="GO" id="GO:0042602">
    <property type="term" value="F:riboflavin reductase (NADPH) activity"/>
    <property type="evidence" value="ECO:0007669"/>
    <property type="project" value="TreeGrafter"/>
</dbReference>
<protein>
    <submittedName>
        <fullName evidence="4">Monooxygenase</fullName>
    </submittedName>
</protein>
<comment type="similarity">
    <text evidence="1">Belongs to the non-flavoprotein flavin reductase family.</text>
</comment>
<dbReference type="InterPro" id="IPR012349">
    <property type="entry name" value="Split_barrel_FMN-bd"/>
</dbReference>
<dbReference type="AlphaFoldDB" id="A0A6N4WET0"/>
<dbReference type="Proteomes" id="UP000467249">
    <property type="component" value="Chromosome"/>
</dbReference>
<sequence length="175" mass="18364">MTENSEYVATAIDPTRLRSALGHYPTGVSVITAIDADGVPAGMAVGTFTSVSLDPALVAFLPGRGSSSFPRIRTAASFCVNVLAADQGDVCRAFAVRGGDKFAGVRWSAAPSGAPRLEGTAAWIDCRFESVTDVGDHYFVVGRVMAFDHTAGSLPLVFCQGGYGRFAPHIEMSRS</sequence>
<dbReference type="SMART" id="SM00903">
    <property type="entry name" value="Flavin_Reduct"/>
    <property type="match status" value="1"/>
</dbReference>
<dbReference type="SUPFAM" id="SSF50475">
    <property type="entry name" value="FMN-binding split barrel"/>
    <property type="match status" value="1"/>
</dbReference>
<dbReference type="InterPro" id="IPR050268">
    <property type="entry name" value="NADH-dep_flavin_reductase"/>
</dbReference>
<evidence type="ECO:0000259" key="3">
    <source>
        <dbReference type="SMART" id="SM00903"/>
    </source>
</evidence>
<accession>A0A6N4WET0</accession>
<keyword evidence="2" id="KW-0560">Oxidoreductase</keyword>
<feature type="domain" description="Flavin reductase like" evidence="3">
    <location>
        <begin position="21"/>
        <end position="165"/>
    </location>
</feature>
<dbReference type="EMBL" id="AP022620">
    <property type="protein sequence ID" value="BBZ78604.1"/>
    <property type="molecule type" value="Genomic_DNA"/>
</dbReference>
<dbReference type="GO" id="GO:0004497">
    <property type="term" value="F:monooxygenase activity"/>
    <property type="evidence" value="ECO:0007669"/>
    <property type="project" value="UniProtKB-KW"/>
</dbReference>
<evidence type="ECO:0000313" key="4">
    <source>
        <dbReference type="EMBL" id="BBZ78604.1"/>
    </source>
</evidence>
<gene>
    <name evidence="4" type="primary">mmyF</name>
    <name evidence="4" type="ORF">MANY_39410</name>
</gene>
<name>A0A6N4WET0_9MYCO</name>
<evidence type="ECO:0000256" key="1">
    <source>
        <dbReference type="ARBA" id="ARBA00008898"/>
    </source>
</evidence>
<evidence type="ECO:0000313" key="5">
    <source>
        <dbReference type="Proteomes" id="UP000467249"/>
    </source>
</evidence>
<dbReference type="Gene3D" id="2.30.110.10">
    <property type="entry name" value="Electron Transport, Fmn-binding Protein, Chain A"/>
    <property type="match status" value="1"/>
</dbReference>
<keyword evidence="5" id="KW-1185">Reference proteome</keyword>
<organism evidence="4 5">
    <name type="scientific">Mycolicibacterium anyangense</name>
    <dbReference type="NCBI Taxonomy" id="1431246"/>
    <lineage>
        <taxon>Bacteria</taxon>
        <taxon>Bacillati</taxon>
        <taxon>Actinomycetota</taxon>
        <taxon>Actinomycetes</taxon>
        <taxon>Mycobacteriales</taxon>
        <taxon>Mycobacteriaceae</taxon>
        <taxon>Mycolicibacterium</taxon>
    </lineage>
</organism>
<dbReference type="Pfam" id="PF01613">
    <property type="entry name" value="Flavin_Reduct"/>
    <property type="match status" value="1"/>
</dbReference>
<proteinExistence type="inferred from homology"/>
<dbReference type="PANTHER" id="PTHR30466:SF11">
    <property type="entry name" value="FLAVIN-DEPENDENT MONOOXYGENASE, REDUCTASE SUBUNIT HSAB"/>
    <property type="match status" value="1"/>
</dbReference>